<dbReference type="GO" id="GO:0080008">
    <property type="term" value="C:Cul4-RING E3 ubiquitin ligase complex"/>
    <property type="evidence" value="ECO:0007669"/>
    <property type="project" value="TreeGrafter"/>
</dbReference>
<gene>
    <name evidence="2" type="ORF">GH714_005589</name>
</gene>
<keyword evidence="3" id="KW-1185">Reference proteome</keyword>
<dbReference type="PANTHER" id="PTHR22874">
    <property type="entry name" value="ACTIVATING MOLECULE IN BECN1-REGULATED AUTOPHAGY PROTEIN 1"/>
    <property type="match status" value="1"/>
</dbReference>
<dbReference type="GO" id="GO:0000045">
    <property type="term" value="P:autophagosome assembly"/>
    <property type="evidence" value="ECO:0007669"/>
    <property type="project" value="TreeGrafter"/>
</dbReference>
<dbReference type="EMBL" id="JAAGAX010000017">
    <property type="protein sequence ID" value="KAF2285573.1"/>
    <property type="molecule type" value="Genomic_DNA"/>
</dbReference>
<organism evidence="2 3">
    <name type="scientific">Hevea brasiliensis</name>
    <name type="common">Para rubber tree</name>
    <name type="synonym">Siphonia brasiliensis</name>
    <dbReference type="NCBI Taxonomy" id="3981"/>
    <lineage>
        <taxon>Eukaryota</taxon>
        <taxon>Viridiplantae</taxon>
        <taxon>Streptophyta</taxon>
        <taxon>Embryophyta</taxon>
        <taxon>Tracheophyta</taxon>
        <taxon>Spermatophyta</taxon>
        <taxon>Magnoliopsida</taxon>
        <taxon>eudicotyledons</taxon>
        <taxon>Gunneridae</taxon>
        <taxon>Pentapetalae</taxon>
        <taxon>rosids</taxon>
        <taxon>fabids</taxon>
        <taxon>Malpighiales</taxon>
        <taxon>Euphorbiaceae</taxon>
        <taxon>Crotonoideae</taxon>
        <taxon>Micrandreae</taxon>
        <taxon>Hevea</taxon>
    </lineage>
</organism>
<proteinExistence type="predicted"/>
<dbReference type="InterPro" id="IPR052596">
    <property type="entry name" value="AMBRA1_autophagy"/>
</dbReference>
<reference evidence="2 3" key="1">
    <citation type="journal article" date="2020" name="Mol. Plant">
        <title>The Chromosome-Based Rubber Tree Genome Provides New Insights into Spurge Genome Evolution and Rubber Biosynthesis.</title>
        <authorList>
            <person name="Liu J."/>
            <person name="Shi C."/>
            <person name="Shi C.C."/>
            <person name="Li W."/>
            <person name="Zhang Q.J."/>
            <person name="Zhang Y."/>
            <person name="Li K."/>
            <person name="Lu H.F."/>
            <person name="Shi C."/>
            <person name="Zhu S.T."/>
            <person name="Xiao Z.Y."/>
            <person name="Nan H."/>
            <person name="Yue Y."/>
            <person name="Zhu X.G."/>
            <person name="Wu Y."/>
            <person name="Hong X.N."/>
            <person name="Fan G.Y."/>
            <person name="Tong Y."/>
            <person name="Zhang D."/>
            <person name="Mao C.L."/>
            <person name="Liu Y.L."/>
            <person name="Hao S.J."/>
            <person name="Liu W.Q."/>
            <person name="Lv M.Q."/>
            <person name="Zhang H.B."/>
            <person name="Liu Y."/>
            <person name="Hu-Tang G.R."/>
            <person name="Wang J.P."/>
            <person name="Wang J.H."/>
            <person name="Sun Y.H."/>
            <person name="Ni S.B."/>
            <person name="Chen W.B."/>
            <person name="Zhang X.C."/>
            <person name="Jiao Y.N."/>
            <person name="Eichler E.E."/>
            <person name="Li G.H."/>
            <person name="Liu X."/>
            <person name="Gao L.Z."/>
        </authorList>
    </citation>
    <scope>NUCLEOTIDE SEQUENCE [LARGE SCALE GENOMIC DNA]</scope>
    <source>
        <strain evidence="3">cv. GT1</strain>
        <tissue evidence="2">Leaf</tissue>
    </source>
</reference>
<accession>A0A6A6KBT6</accession>
<dbReference type="PANTHER" id="PTHR22874:SF1">
    <property type="entry name" value="ACTIVATING MOLECULE IN BECN1-REGULATED AUTOPHAGY PROTEIN 1"/>
    <property type="match status" value="1"/>
</dbReference>
<protein>
    <submittedName>
        <fullName evidence="2">Uncharacterized protein</fullName>
    </submittedName>
</protein>
<evidence type="ECO:0000256" key="1">
    <source>
        <dbReference type="SAM" id="MobiDB-lite"/>
    </source>
</evidence>
<feature type="region of interest" description="Disordered" evidence="1">
    <location>
        <begin position="56"/>
        <end position="77"/>
    </location>
</feature>
<comment type="caution">
    <text evidence="2">The sequence shown here is derived from an EMBL/GenBank/DDBJ whole genome shotgun (WGS) entry which is preliminary data.</text>
</comment>
<dbReference type="AlphaFoldDB" id="A0A6A6KBT6"/>
<dbReference type="GO" id="GO:1990756">
    <property type="term" value="F:ubiquitin-like ligase-substrate adaptor activity"/>
    <property type="evidence" value="ECO:0007669"/>
    <property type="project" value="TreeGrafter"/>
</dbReference>
<sequence length="260" mass="28167">MTLATSPGYLHYPPPTVYLADAHHGGCLCLGDELPLLSLPALIWPSFARDVVSIPQQQTDGGSPIEPNGSSPMPEETRTDSFMGDMDNEAPQFAMDNAETAEVQTVERNDSIPPFGDQLCWEVPFLHGCEMGAHFSPCGRFLAARVACMLPHLEADPGFQGHVLHDNAGAATSLAHQVMETTVPIYTILEVYRVSGMELVRVLPSAEDEVKVACFHPSVGGGLVYGTKEGKLRILQYDTSHATNCLGKHMLEVPTHVLEC</sequence>
<dbReference type="GO" id="GO:0000423">
    <property type="term" value="P:mitophagy"/>
    <property type="evidence" value="ECO:0007669"/>
    <property type="project" value="TreeGrafter"/>
</dbReference>
<dbReference type="Proteomes" id="UP000467840">
    <property type="component" value="Chromosome 3"/>
</dbReference>
<name>A0A6A6KBT6_HEVBR</name>
<evidence type="ECO:0000313" key="3">
    <source>
        <dbReference type="Proteomes" id="UP000467840"/>
    </source>
</evidence>
<evidence type="ECO:0000313" key="2">
    <source>
        <dbReference type="EMBL" id="KAF2285573.1"/>
    </source>
</evidence>